<protein>
    <submittedName>
        <fullName evidence="2">Uncharacterized protein</fullName>
    </submittedName>
</protein>
<dbReference type="STRING" id="1005945.SAMN05216561_11459"/>
<dbReference type="EMBL" id="FOQG01000014">
    <property type="protein sequence ID" value="SFI87042.1"/>
    <property type="molecule type" value="Genomic_DNA"/>
</dbReference>
<keyword evidence="3" id="KW-1185">Reference proteome</keyword>
<dbReference type="OrthoDB" id="4227082at2"/>
<name>A0A1I3LQR9_9ACTN</name>
<organism evidence="2 3">
    <name type="scientific">Nocardioides psychrotolerans</name>
    <dbReference type="NCBI Taxonomy" id="1005945"/>
    <lineage>
        <taxon>Bacteria</taxon>
        <taxon>Bacillati</taxon>
        <taxon>Actinomycetota</taxon>
        <taxon>Actinomycetes</taxon>
        <taxon>Propionibacteriales</taxon>
        <taxon>Nocardioidaceae</taxon>
        <taxon>Nocardioides</taxon>
    </lineage>
</organism>
<dbReference type="Proteomes" id="UP000198649">
    <property type="component" value="Unassembled WGS sequence"/>
</dbReference>
<evidence type="ECO:0000256" key="1">
    <source>
        <dbReference type="SAM" id="MobiDB-lite"/>
    </source>
</evidence>
<accession>A0A1I3LQR9</accession>
<dbReference type="AlphaFoldDB" id="A0A1I3LQR9"/>
<feature type="region of interest" description="Disordered" evidence="1">
    <location>
        <begin position="1"/>
        <end position="31"/>
    </location>
</feature>
<dbReference type="RefSeq" id="WP_091115408.1">
    <property type="nucleotide sequence ID" value="NZ_BKAF01000017.1"/>
</dbReference>
<reference evidence="2 3" key="1">
    <citation type="submission" date="2016-10" db="EMBL/GenBank/DDBJ databases">
        <authorList>
            <person name="de Groot N.N."/>
        </authorList>
    </citation>
    <scope>NUCLEOTIDE SEQUENCE [LARGE SCALE GENOMIC DNA]</scope>
    <source>
        <strain evidence="2 3">CGMCC 1.11156</strain>
    </source>
</reference>
<proteinExistence type="predicted"/>
<evidence type="ECO:0000313" key="3">
    <source>
        <dbReference type="Proteomes" id="UP000198649"/>
    </source>
</evidence>
<evidence type="ECO:0000313" key="2">
    <source>
        <dbReference type="EMBL" id="SFI87042.1"/>
    </source>
</evidence>
<sequence length="216" mass="23692">MTQHTDDTALGDTTPAPAAHPFGNPDAPLDLPDVVRSRTVEEILAMARRPEKHARVCLRADFEARLDRILGELVTLVTPQGELIEDPEASMGEESTASRARALNDDATAIRREMNDAMWFPLFRGMSSEDIAVFNKKHFPKNADKDGNVDLSEYNILLTAECSVEPKMTSDEVRALKSTLGSKAYKALVKTAQDVCTEGGVDVPKSPLSLRNLTLQ</sequence>
<gene>
    <name evidence="2" type="ORF">SAMN05216561_11459</name>
</gene>